<protein>
    <submittedName>
        <fullName evidence="1">Uncharacterized protein</fullName>
    </submittedName>
</protein>
<dbReference type="KEGG" id="mets:DK389_24900"/>
<sequence>MRRGYGVMHDDAIREGVENGLTTYAIGCSIGASHAFVYKRGVELGLRDRIATNAYVNRAAASRRPKQRPAQRLRVMCKRQDATASALVRRLRARPVDADALSEHAVACFHEAGLTLVDLEDCLGIPPAHAVAAIRRAAEARV</sequence>
<evidence type="ECO:0000313" key="2">
    <source>
        <dbReference type="Proteomes" id="UP000245926"/>
    </source>
</evidence>
<gene>
    <name evidence="1" type="ORF">DK389_24900</name>
</gene>
<reference evidence="2" key="1">
    <citation type="submission" date="2018-05" db="EMBL/GenBank/DDBJ databases">
        <title>Complete Genome Sequence of Methylobacterium sp. 17SD2-17.</title>
        <authorList>
            <person name="Srinivasan S."/>
        </authorList>
    </citation>
    <scope>NUCLEOTIDE SEQUENCE [LARGE SCALE GENOMIC DNA]</scope>
    <source>
        <strain evidence="2">17SD2-17</strain>
    </source>
</reference>
<name>A0A2U8WBZ1_9HYPH</name>
<dbReference type="Proteomes" id="UP000245926">
    <property type="component" value="Chromosome"/>
</dbReference>
<dbReference type="EMBL" id="CP029550">
    <property type="protein sequence ID" value="AWN43138.1"/>
    <property type="molecule type" value="Genomic_DNA"/>
</dbReference>
<accession>A0A2U8WBZ1</accession>
<organism evidence="1 2">
    <name type="scientific">Methylobacterium durans</name>
    <dbReference type="NCBI Taxonomy" id="2202825"/>
    <lineage>
        <taxon>Bacteria</taxon>
        <taxon>Pseudomonadati</taxon>
        <taxon>Pseudomonadota</taxon>
        <taxon>Alphaproteobacteria</taxon>
        <taxon>Hyphomicrobiales</taxon>
        <taxon>Methylobacteriaceae</taxon>
        <taxon>Methylobacterium</taxon>
    </lineage>
</organism>
<dbReference type="OrthoDB" id="9970442at2"/>
<dbReference type="RefSeq" id="WP_109893654.1">
    <property type="nucleotide sequence ID" value="NZ_CP029550.1"/>
</dbReference>
<keyword evidence="2" id="KW-1185">Reference proteome</keyword>
<proteinExistence type="predicted"/>
<evidence type="ECO:0000313" key="1">
    <source>
        <dbReference type="EMBL" id="AWN43138.1"/>
    </source>
</evidence>
<dbReference type="AlphaFoldDB" id="A0A2U8WBZ1"/>